<dbReference type="InterPro" id="IPR036412">
    <property type="entry name" value="HAD-like_sf"/>
</dbReference>
<evidence type="ECO:0008006" key="3">
    <source>
        <dbReference type="Google" id="ProtNLM"/>
    </source>
</evidence>
<dbReference type="Proteomes" id="UP000002613">
    <property type="component" value="Chromosome"/>
</dbReference>
<dbReference type="OrthoDB" id="359083at2157"/>
<evidence type="ECO:0000313" key="1">
    <source>
        <dbReference type="EMBL" id="ADC65213.1"/>
    </source>
</evidence>
<gene>
    <name evidence="1" type="ordered locus">Ferp_1051</name>
</gene>
<dbReference type="KEGG" id="fpl:Ferp_1051"/>
<evidence type="ECO:0000313" key="2">
    <source>
        <dbReference type="Proteomes" id="UP000002613"/>
    </source>
</evidence>
<protein>
    <recommendedName>
        <fullName evidence="3">Haloacid dehalogenase domain protein hydrolase</fullName>
    </recommendedName>
</protein>
<dbReference type="Gene3D" id="1.10.3870.10">
    <property type="entry name" value="AF1437-like domain superfamily"/>
    <property type="match status" value="1"/>
</dbReference>
<dbReference type="RefSeq" id="WP_012965556.1">
    <property type="nucleotide sequence ID" value="NC_013849.1"/>
</dbReference>
<dbReference type="EMBL" id="CP001899">
    <property type="protein sequence ID" value="ADC65213.1"/>
    <property type="molecule type" value="Genomic_DNA"/>
</dbReference>
<dbReference type="STRING" id="589924.Ferp_1051"/>
<dbReference type="eggNOG" id="arCOG01161">
    <property type="taxonomic scope" value="Archaea"/>
</dbReference>
<reference evidence="2" key="1">
    <citation type="submission" date="2010-02" db="EMBL/GenBank/DDBJ databases">
        <title>Complete sequence of Ferroglobus placidus DSM 10642.</title>
        <authorList>
            <consortium name="US DOE Joint Genome Institute"/>
            <person name="Lucas S."/>
            <person name="Copeland A."/>
            <person name="Lapidus A."/>
            <person name="Cheng J.-F."/>
            <person name="Bruce D."/>
            <person name="Goodwin L."/>
            <person name="Pitluck S."/>
            <person name="Saunders E."/>
            <person name="Brettin T."/>
            <person name="Detter J.C."/>
            <person name="Han C."/>
            <person name="Tapia R."/>
            <person name="Larimer F."/>
            <person name="Land M."/>
            <person name="Hauser L."/>
            <person name="Kyrpides N."/>
            <person name="Ivanova N."/>
            <person name="Holmes D."/>
            <person name="Lovley D."/>
            <person name="Kyrpides N."/>
            <person name="Anderson I.J."/>
            <person name="Woyke T."/>
        </authorList>
    </citation>
    <scope>NUCLEOTIDE SEQUENCE [LARGE SCALE GENOMIC DNA]</scope>
    <source>
        <strain evidence="2">DSM 10642 / AEDII12DO</strain>
    </source>
</reference>
<name>D3RXK0_FERPA</name>
<dbReference type="GeneID" id="8778561"/>
<organism evidence="1 2">
    <name type="scientific">Ferroglobus placidus (strain DSM 10642 / AEDII12DO)</name>
    <dbReference type="NCBI Taxonomy" id="589924"/>
    <lineage>
        <taxon>Archaea</taxon>
        <taxon>Methanobacteriati</taxon>
        <taxon>Methanobacteriota</taxon>
        <taxon>Archaeoglobi</taxon>
        <taxon>Archaeoglobales</taxon>
        <taxon>Archaeoglobaceae</taxon>
        <taxon>Ferroglobus</taxon>
    </lineage>
</organism>
<dbReference type="Gene3D" id="3.40.50.1000">
    <property type="entry name" value="HAD superfamily/HAD-like"/>
    <property type="match status" value="1"/>
</dbReference>
<dbReference type="InterPro" id="IPR023214">
    <property type="entry name" value="HAD_sf"/>
</dbReference>
<reference evidence="1 2" key="2">
    <citation type="journal article" date="2011" name="Stand. Genomic Sci.">
        <title>Complete genome sequence of Ferroglobus placidus AEDII12DO.</title>
        <authorList>
            <person name="Anderson I."/>
            <person name="Risso C."/>
            <person name="Holmes D."/>
            <person name="Lucas S."/>
            <person name="Copeland A."/>
            <person name="Lapidus A."/>
            <person name="Cheng J.F."/>
            <person name="Bruce D."/>
            <person name="Goodwin L."/>
            <person name="Pitluck S."/>
            <person name="Saunders E."/>
            <person name="Brettin T."/>
            <person name="Detter J.C."/>
            <person name="Han C."/>
            <person name="Tapia R."/>
            <person name="Larimer F."/>
            <person name="Land M."/>
            <person name="Hauser L."/>
            <person name="Woyke T."/>
            <person name="Lovley D."/>
            <person name="Kyrpides N."/>
            <person name="Ivanova N."/>
        </authorList>
    </citation>
    <scope>NUCLEOTIDE SEQUENCE [LARGE SCALE GENOMIC DNA]</scope>
    <source>
        <strain evidence="2">DSM 10642 / AEDII12DO</strain>
    </source>
</reference>
<dbReference type="AlphaFoldDB" id="D3RXK0"/>
<keyword evidence="2" id="KW-1185">Reference proteome</keyword>
<proteinExistence type="predicted"/>
<dbReference type="HOGENOM" id="CLU_071768_0_0_2"/>
<dbReference type="SUPFAM" id="SSF56784">
    <property type="entry name" value="HAD-like"/>
    <property type="match status" value="1"/>
</dbReference>
<accession>D3RXK0</accession>
<sequence>MRFFTDWEGPWILNDIAYELCLAVFNNGEFFERLSQYDDYLMLTGRSSAGSTLKLIAPFLVAAELKRDEIVKISRDLARFVPQAEEAMKFLCEKYEAVVISTSYEDYLKVTSEMLGVKGHLHGTSFDPEKYEIDERWKKWLIEKVDEIAALPEIDPKNPDERTVRYLDDLFKEMERSPFKKVLEDVKVVDAKEKRRIMESYGERKVIAIGDSISDVEMLRAARRKGLAVSFNGNGYAVREANVIIVSETALSEAMIVDLFLSKGFEAVKNYENSEHELLNEVMGKTEIYFEASEDVIEKSEKMRKRLRGKVGELG</sequence>
<dbReference type="PaxDb" id="589924-Ferp_1051"/>